<sequence length="114" mass="12591">CCQSLVKAIIDQGVEEEDRKHTWMEDADACATQGAYECARAVYAHALAMFPSKKSIQVCCQSLVKAIIDQGVEEEDRKHTWMEDADACATQGAYECARAVYAHALAMFPSKKSI</sequence>
<dbReference type="Gene3D" id="1.25.40.10">
    <property type="entry name" value="Tetratricopeptide repeat domain"/>
    <property type="match status" value="1"/>
</dbReference>
<gene>
    <name evidence="1" type="ORF">g.8661</name>
</gene>
<feature type="non-terminal residue" evidence="1">
    <location>
        <position position="114"/>
    </location>
</feature>
<dbReference type="SUPFAM" id="SSF48452">
    <property type="entry name" value="TPR-like"/>
    <property type="match status" value="1"/>
</dbReference>
<proteinExistence type="predicted"/>
<feature type="non-terminal residue" evidence="1">
    <location>
        <position position="1"/>
    </location>
</feature>
<dbReference type="EMBL" id="GEBQ01028067">
    <property type="protein sequence ID" value="JAT11910.1"/>
    <property type="molecule type" value="Transcribed_RNA"/>
</dbReference>
<organism evidence="1">
    <name type="scientific">Graphocephala atropunctata</name>
    <dbReference type="NCBI Taxonomy" id="36148"/>
    <lineage>
        <taxon>Eukaryota</taxon>
        <taxon>Metazoa</taxon>
        <taxon>Ecdysozoa</taxon>
        <taxon>Arthropoda</taxon>
        <taxon>Hexapoda</taxon>
        <taxon>Insecta</taxon>
        <taxon>Pterygota</taxon>
        <taxon>Neoptera</taxon>
        <taxon>Paraneoptera</taxon>
        <taxon>Hemiptera</taxon>
        <taxon>Auchenorrhyncha</taxon>
        <taxon>Membracoidea</taxon>
        <taxon>Cicadellidae</taxon>
        <taxon>Cicadellinae</taxon>
        <taxon>Cicadellini</taxon>
        <taxon>Graphocephala</taxon>
    </lineage>
</organism>
<dbReference type="AlphaFoldDB" id="A0A1B6KKE0"/>
<dbReference type="InterPro" id="IPR011990">
    <property type="entry name" value="TPR-like_helical_dom_sf"/>
</dbReference>
<protein>
    <submittedName>
        <fullName evidence="1">Uncharacterized protein</fullName>
    </submittedName>
</protein>
<evidence type="ECO:0000313" key="1">
    <source>
        <dbReference type="EMBL" id="JAT11910.1"/>
    </source>
</evidence>
<name>A0A1B6KKE0_9HEMI</name>
<accession>A0A1B6KKE0</accession>
<reference evidence="1" key="1">
    <citation type="submission" date="2015-11" db="EMBL/GenBank/DDBJ databases">
        <title>De novo transcriptome assembly of four potential Pierce s Disease insect vectors from Arizona vineyards.</title>
        <authorList>
            <person name="Tassone E.E."/>
        </authorList>
    </citation>
    <scope>NUCLEOTIDE SEQUENCE</scope>
</reference>